<sequence>MWGRSLYQFKRMCLRPVTPLRGPIITPIIAPALPSRCCFGACLESAFTRRRALVRRHRLNAKPTERHEIGAVQRM</sequence>
<proteinExistence type="predicted"/>
<dbReference type="Proteomes" id="UP001152622">
    <property type="component" value="Chromosome 8"/>
</dbReference>
<dbReference type="EMBL" id="JAINUF010000008">
    <property type="protein sequence ID" value="KAJ8352771.1"/>
    <property type="molecule type" value="Genomic_DNA"/>
</dbReference>
<evidence type="ECO:0000313" key="2">
    <source>
        <dbReference type="Proteomes" id="UP001152622"/>
    </source>
</evidence>
<organism evidence="1 2">
    <name type="scientific">Synaphobranchus kaupii</name>
    <name type="common">Kaup's arrowtooth eel</name>
    <dbReference type="NCBI Taxonomy" id="118154"/>
    <lineage>
        <taxon>Eukaryota</taxon>
        <taxon>Metazoa</taxon>
        <taxon>Chordata</taxon>
        <taxon>Craniata</taxon>
        <taxon>Vertebrata</taxon>
        <taxon>Euteleostomi</taxon>
        <taxon>Actinopterygii</taxon>
        <taxon>Neopterygii</taxon>
        <taxon>Teleostei</taxon>
        <taxon>Anguilliformes</taxon>
        <taxon>Synaphobranchidae</taxon>
        <taxon>Synaphobranchus</taxon>
    </lineage>
</organism>
<protein>
    <submittedName>
        <fullName evidence="1">Uncharacterized protein</fullName>
    </submittedName>
</protein>
<name>A0A9Q1F7S1_SYNKA</name>
<gene>
    <name evidence="1" type="ORF">SKAU_G00242470</name>
</gene>
<reference evidence="1" key="1">
    <citation type="journal article" date="2023" name="Science">
        <title>Genome structures resolve the early diversification of teleost fishes.</title>
        <authorList>
            <person name="Parey E."/>
            <person name="Louis A."/>
            <person name="Montfort J."/>
            <person name="Bouchez O."/>
            <person name="Roques C."/>
            <person name="Iampietro C."/>
            <person name="Lluch J."/>
            <person name="Castinel A."/>
            <person name="Donnadieu C."/>
            <person name="Desvignes T."/>
            <person name="Floi Bucao C."/>
            <person name="Jouanno E."/>
            <person name="Wen M."/>
            <person name="Mejri S."/>
            <person name="Dirks R."/>
            <person name="Jansen H."/>
            <person name="Henkel C."/>
            <person name="Chen W.J."/>
            <person name="Zahm M."/>
            <person name="Cabau C."/>
            <person name="Klopp C."/>
            <person name="Thompson A.W."/>
            <person name="Robinson-Rechavi M."/>
            <person name="Braasch I."/>
            <person name="Lecointre G."/>
            <person name="Bobe J."/>
            <person name="Postlethwait J.H."/>
            <person name="Berthelot C."/>
            <person name="Roest Crollius H."/>
            <person name="Guiguen Y."/>
        </authorList>
    </citation>
    <scope>NUCLEOTIDE SEQUENCE</scope>
    <source>
        <strain evidence="1">WJC10195</strain>
    </source>
</reference>
<keyword evidence="2" id="KW-1185">Reference proteome</keyword>
<evidence type="ECO:0000313" key="1">
    <source>
        <dbReference type="EMBL" id="KAJ8352771.1"/>
    </source>
</evidence>
<dbReference type="AlphaFoldDB" id="A0A9Q1F7S1"/>
<comment type="caution">
    <text evidence="1">The sequence shown here is derived from an EMBL/GenBank/DDBJ whole genome shotgun (WGS) entry which is preliminary data.</text>
</comment>
<accession>A0A9Q1F7S1</accession>